<dbReference type="AlphaFoldDB" id="A0A078AUR8"/>
<accession>A0A078AUR8</accession>
<protein>
    <submittedName>
        <fullName evidence="1">Uncharacterized protein</fullName>
    </submittedName>
</protein>
<reference evidence="1 2" key="1">
    <citation type="submission" date="2014-06" db="EMBL/GenBank/DDBJ databases">
        <authorList>
            <person name="Swart Estienne"/>
        </authorList>
    </citation>
    <scope>NUCLEOTIDE SEQUENCE [LARGE SCALE GENOMIC DNA]</scope>
    <source>
        <strain evidence="1 2">130c</strain>
    </source>
</reference>
<organism evidence="1 2">
    <name type="scientific">Stylonychia lemnae</name>
    <name type="common">Ciliate</name>
    <dbReference type="NCBI Taxonomy" id="5949"/>
    <lineage>
        <taxon>Eukaryota</taxon>
        <taxon>Sar</taxon>
        <taxon>Alveolata</taxon>
        <taxon>Ciliophora</taxon>
        <taxon>Intramacronucleata</taxon>
        <taxon>Spirotrichea</taxon>
        <taxon>Stichotrichia</taxon>
        <taxon>Sporadotrichida</taxon>
        <taxon>Oxytrichidae</taxon>
        <taxon>Stylonychinae</taxon>
        <taxon>Stylonychia</taxon>
    </lineage>
</organism>
<name>A0A078AUR8_STYLE</name>
<dbReference type="Proteomes" id="UP000039865">
    <property type="component" value="Unassembled WGS sequence"/>
</dbReference>
<evidence type="ECO:0000313" key="2">
    <source>
        <dbReference type="Proteomes" id="UP000039865"/>
    </source>
</evidence>
<dbReference type="InParanoid" id="A0A078AUR8"/>
<evidence type="ECO:0000313" key="1">
    <source>
        <dbReference type="EMBL" id="CDW86145.1"/>
    </source>
</evidence>
<sequence>MLHIENKVALILTGKIIFEQIKARVQTGFTPNVLTKTKIETNIFDFYETIIQKTDAKQQSERNNKNEGLIPILLITGADIPNDKMTPMVYKILLKLISPSIFARKQSINKLFVSNPFHIGLLKQDNVEILLSKIPSQMKRHLKLNPQKSMVPNDYQDAQKIMYQLMTLIIRIPKKMKKLESPTIIPIINIRMQQHQRLSVNKNEVQTIEPAKALKIKSGFLPYQSLNGITKNMLVNIPHRQSDPNNAIYDSELQQKSNFSTQL</sequence>
<proteinExistence type="predicted"/>
<gene>
    <name evidence="1" type="primary">Contig14952.g15933</name>
    <name evidence="1" type="ORF">STYLEM_15236</name>
</gene>
<dbReference type="EMBL" id="CCKQ01014391">
    <property type="protein sequence ID" value="CDW86145.1"/>
    <property type="molecule type" value="Genomic_DNA"/>
</dbReference>
<keyword evidence="2" id="KW-1185">Reference proteome</keyword>